<feature type="compositionally biased region" description="Basic and acidic residues" evidence="1">
    <location>
        <begin position="8"/>
        <end position="17"/>
    </location>
</feature>
<comment type="caution">
    <text evidence="2">The sequence shown here is derived from an EMBL/GenBank/DDBJ whole genome shotgun (WGS) entry which is preliminary data.</text>
</comment>
<keyword evidence="3" id="KW-1185">Reference proteome</keyword>
<evidence type="ECO:0000313" key="2">
    <source>
        <dbReference type="EMBL" id="RAL68313.1"/>
    </source>
</evidence>
<dbReference type="EMBL" id="QKRW01000001">
    <property type="protein sequence ID" value="RAL68313.1"/>
    <property type="molecule type" value="Genomic_DNA"/>
</dbReference>
<proteinExistence type="predicted"/>
<evidence type="ECO:0000313" key="3">
    <source>
        <dbReference type="Proteomes" id="UP000249056"/>
    </source>
</evidence>
<sequence>MPPKNKKGKDPSDHEEFQDTSQDDESTSPSPPPQPRQLSSPRRKLKVPKFLTGQTPVELPPNPATTFKGHEQPPVNERLEQIKTFLADEDANRCLDFKNKLKEIQEYLAHELNGTHTKVREDRPPFTVQRTKDHPIFLRAIKADARKTLTDLTEEEHNRNLFKIESRAYNEAKDIPALIPLWTDPIRGLPITGKSQSSADPWYGNGQLLGVTPKAQVKQEPTHNGLPEIVRVYQNILRDFLSLYRENVIRFGRGDQRYLKDWRVAVLKAFLRLFPEPEAKALEGNANVYSTGQREENITDEEYRAVKDDWKKYNDLQDQLLEHLSAKTTPPVQFYFDEPDMVKTDLYDPSKINIPREYGDRLREVHEMQTEIITLLRECRDQGGPKSCDWFILGRMAEILAPVEPDMFGKVGKHWAQFKMRHIPSLWNKAFGPGDKHKWLYTRGAEERAIVDTYITNLRELWINVYDSNPDLRR</sequence>
<gene>
    <name evidence="2" type="ORF">DID88_007043</name>
</gene>
<feature type="region of interest" description="Disordered" evidence="1">
    <location>
        <begin position="1"/>
        <end position="72"/>
    </location>
</feature>
<name>A0A395J9J8_9HELO</name>
<organism evidence="2 3">
    <name type="scientific">Monilinia fructigena</name>
    <dbReference type="NCBI Taxonomy" id="38457"/>
    <lineage>
        <taxon>Eukaryota</taxon>
        <taxon>Fungi</taxon>
        <taxon>Dikarya</taxon>
        <taxon>Ascomycota</taxon>
        <taxon>Pezizomycotina</taxon>
        <taxon>Leotiomycetes</taxon>
        <taxon>Helotiales</taxon>
        <taxon>Sclerotiniaceae</taxon>
        <taxon>Monilinia</taxon>
    </lineage>
</organism>
<dbReference type="AlphaFoldDB" id="A0A395J9J8"/>
<evidence type="ECO:0000256" key="1">
    <source>
        <dbReference type="SAM" id="MobiDB-lite"/>
    </source>
</evidence>
<accession>A0A395J9J8</accession>
<dbReference type="OrthoDB" id="5422628at2759"/>
<protein>
    <submittedName>
        <fullName evidence="2">Uncharacterized protein</fullName>
    </submittedName>
</protein>
<reference evidence="2 3" key="1">
    <citation type="submission" date="2018-06" db="EMBL/GenBank/DDBJ databases">
        <title>Genome Sequence of the Brown Rot Fungal Pathogen Monilinia fructigena.</title>
        <authorList>
            <person name="Landi L."/>
            <person name="De Miccolis Angelini R.M."/>
            <person name="Pollastro S."/>
            <person name="Abate D."/>
            <person name="Faretra F."/>
            <person name="Romanazzi G."/>
        </authorList>
    </citation>
    <scope>NUCLEOTIDE SEQUENCE [LARGE SCALE GENOMIC DNA]</scope>
    <source>
        <strain evidence="2 3">Mfrg269</strain>
    </source>
</reference>
<dbReference type="Proteomes" id="UP000249056">
    <property type="component" value="Unassembled WGS sequence"/>
</dbReference>